<protein>
    <submittedName>
        <fullName evidence="1">Uncharacterized protein</fullName>
    </submittedName>
</protein>
<evidence type="ECO:0000313" key="2">
    <source>
        <dbReference type="Proteomes" id="UP001396334"/>
    </source>
</evidence>
<dbReference type="Proteomes" id="UP001396334">
    <property type="component" value="Unassembled WGS sequence"/>
</dbReference>
<accession>A0ABR2QQD4</accession>
<keyword evidence="2" id="KW-1185">Reference proteome</keyword>
<name>A0ABR2QQD4_9ROSI</name>
<dbReference type="EMBL" id="JBBPBN010000034">
    <property type="protein sequence ID" value="KAK9002875.1"/>
    <property type="molecule type" value="Genomic_DNA"/>
</dbReference>
<sequence>MASSKRNPTMIADVTNVVTMKGLQLVSNASKKAEVASSDNLGALMNSGFHGIMAEQCKSKCGTRRTICDALVMSGGFFN</sequence>
<evidence type="ECO:0000313" key="1">
    <source>
        <dbReference type="EMBL" id="KAK9002875.1"/>
    </source>
</evidence>
<comment type="caution">
    <text evidence="1">The sequence shown here is derived from an EMBL/GenBank/DDBJ whole genome shotgun (WGS) entry which is preliminary data.</text>
</comment>
<gene>
    <name evidence="1" type="ORF">V6N11_060451</name>
</gene>
<organism evidence="1 2">
    <name type="scientific">Hibiscus sabdariffa</name>
    <name type="common">roselle</name>
    <dbReference type="NCBI Taxonomy" id="183260"/>
    <lineage>
        <taxon>Eukaryota</taxon>
        <taxon>Viridiplantae</taxon>
        <taxon>Streptophyta</taxon>
        <taxon>Embryophyta</taxon>
        <taxon>Tracheophyta</taxon>
        <taxon>Spermatophyta</taxon>
        <taxon>Magnoliopsida</taxon>
        <taxon>eudicotyledons</taxon>
        <taxon>Gunneridae</taxon>
        <taxon>Pentapetalae</taxon>
        <taxon>rosids</taxon>
        <taxon>malvids</taxon>
        <taxon>Malvales</taxon>
        <taxon>Malvaceae</taxon>
        <taxon>Malvoideae</taxon>
        <taxon>Hibiscus</taxon>
    </lineage>
</organism>
<reference evidence="1 2" key="1">
    <citation type="journal article" date="2024" name="G3 (Bethesda)">
        <title>Genome assembly of Hibiscus sabdariffa L. provides insights into metabolisms of medicinal natural products.</title>
        <authorList>
            <person name="Kim T."/>
        </authorList>
    </citation>
    <scope>NUCLEOTIDE SEQUENCE [LARGE SCALE GENOMIC DNA]</scope>
    <source>
        <strain evidence="1">TK-2024</strain>
        <tissue evidence="1">Old leaves</tissue>
    </source>
</reference>
<proteinExistence type="predicted"/>